<dbReference type="OrthoDB" id="5366084at2"/>
<dbReference type="PROSITE" id="PS50878">
    <property type="entry name" value="RT_POL"/>
    <property type="match status" value="1"/>
</dbReference>
<dbReference type="CDD" id="cd01646">
    <property type="entry name" value="RT_Bac_retron_I"/>
    <property type="match status" value="1"/>
</dbReference>
<keyword evidence="3" id="KW-1185">Reference proteome</keyword>
<organism evidence="2 3">
    <name type="scientific">Halarcobacter ebronensis</name>
    <dbReference type="NCBI Taxonomy" id="1462615"/>
    <lineage>
        <taxon>Bacteria</taxon>
        <taxon>Pseudomonadati</taxon>
        <taxon>Campylobacterota</taxon>
        <taxon>Epsilonproteobacteria</taxon>
        <taxon>Campylobacterales</taxon>
        <taxon>Arcobacteraceae</taxon>
        <taxon>Halarcobacter</taxon>
    </lineage>
</organism>
<proteinExistence type="predicted"/>
<name>A0A4Q1ANA5_9BACT</name>
<reference evidence="2 3" key="1">
    <citation type="submission" date="2017-10" db="EMBL/GenBank/DDBJ databases">
        <title>Genomics of the genus Arcobacter.</title>
        <authorList>
            <person name="Perez-Cataluna A."/>
            <person name="Figueras M.J."/>
        </authorList>
    </citation>
    <scope>NUCLEOTIDE SEQUENCE [LARGE SCALE GENOMIC DNA]</scope>
    <source>
        <strain evidence="2 3">CECT 8441</strain>
    </source>
</reference>
<dbReference type="InterPro" id="IPR000477">
    <property type="entry name" value="RT_dom"/>
</dbReference>
<accession>A0A4Q1ANA5</accession>
<feature type="domain" description="Reverse transcriptase" evidence="1">
    <location>
        <begin position="74"/>
        <end position="351"/>
    </location>
</feature>
<dbReference type="AlphaFoldDB" id="A0A4Q1ANA5"/>
<evidence type="ECO:0000313" key="2">
    <source>
        <dbReference type="EMBL" id="RXK05599.1"/>
    </source>
</evidence>
<dbReference type="EMBL" id="PDKK01000006">
    <property type="protein sequence ID" value="RXK05599.1"/>
    <property type="molecule type" value="Genomic_DNA"/>
</dbReference>
<dbReference type="Pfam" id="PF00078">
    <property type="entry name" value="RVT_1"/>
    <property type="match status" value="1"/>
</dbReference>
<protein>
    <recommendedName>
        <fullName evidence="1">Reverse transcriptase domain-containing protein</fullName>
    </recommendedName>
</protein>
<comment type="caution">
    <text evidence="2">The sequence shown here is derived from an EMBL/GenBank/DDBJ whole genome shotgun (WGS) entry which is preliminary data.</text>
</comment>
<sequence>MLDFSGMIQLQGIRQKVRLSSSNIQGNNMNNYHNIAMRSLNQVKTLNPILYLSIRCFYEDFSESSVRNKLFDELIKRKLQVRKHWATKRNKLYKEKSENDFIYRDILSLSPFGIISESYLMRLMSQENFIENKKFIYSYLLPENTKSTRNFQYYFNGYKRRNEDVYKALLENQNSIALVLDLSKFYPSINIEAVKNQFIAKLEENTEPQIFKLASNITNSILEQSSKGVPIGTELSHLMAQIYLEDFDTKLSEQFPEKYFRYVDDIIIICKAIEKDDVIEYVKASLPNELNINTEKTDQLTLDEWKLLHSNNDLEEGNLFEVLNFITAYVSMHPSKIDSLEQDIKSLGYNIPLSRIKNQAKSKGFMSYIKSLIKNEKRYSTFEIYFTKNEYIVKQLINLQKFYLIEFNKLLKLDYDNSSSAENRANTQKLKFVTNRLLYLSTLEDLERIGKALPETEKFEDTKEVINALVLKNLTNSIQYGGKVIQTICELWIENDYETIEFKDNDFTNIKNIDDVIDSLIVLFLYKVVTFNVTELLTLLNDYNEEYIQVVLCDDYVVKNRQYDFLVELQGLLQGRDLNTKYDLLTTRYDNDETIQLAGLNLGLSYS</sequence>
<evidence type="ECO:0000313" key="3">
    <source>
        <dbReference type="Proteomes" id="UP000289758"/>
    </source>
</evidence>
<gene>
    <name evidence="2" type="ORF">CRV07_08815</name>
</gene>
<evidence type="ECO:0000259" key="1">
    <source>
        <dbReference type="PROSITE" id="PS50878"/>
    </source>
</evidence>
<dbReference type="Proteomes" id="UP000289758">
    <property type="component" value="Unassembled WGS sequence"/>
</dbReference>